<evidence type="ECO:0000313" key="1">
    <source>
        <dbReference type="EMBL" id="VVD03321.1"/>
    </source>
</evidence>
<name>A0A5E4QY25_9NEOP</name>
<dbReference type="Proteomes" id="UP000324832">
    <property type="component" value="Unassembled WGS sequence"/>
</dbReference>
<accession>A0A5E4QY25</accession>
<keyword evidence="2" id="KW-1185">Reference proteome</keyword>
<reference evidence="1 2" key="1">
    <citation type="submission" date="2017-07" db="EMBL/GenBank/DDBJ databases">
        <authorList>
            <person name="Talla V."/>
            <person name="Backstrom N."/>
        </authorList>
    </citation>
    <scope>NUCLEOTIDE SEQUENCE [LARGE SCALE GENOMIC DNA]</scope>
</reference>
<dbReference type="AlphaFoldDB" id="A0A5E4QY25"/>
<protein>
    <submittedName>
        <fullName evidence="1">Uncharacterized protein</fullName>
    </submittedName>
</protein>
<sequence length="131" mass="14339">MNDPQNSNVPEPRKVGVWTEGVPAIDTKPKDIVISKKSPEILDDIPTIPDLDDLQDIFEKELSQPPISDRKDKDTVKTLAEVSDGITGTAEGIDATLEVLISHIPILEPDSVDTVWTVESLLTQLAEESEP</sequence>
<organism evidence="1 2">
    <name type="scientific">Leptidea sinapis</name>
    <dbReference type="NCBI Taxonomy" id="189913"/>
    <lineage>
        <taxon>Eukaryota</taxon>
        <taxon>Metazoa</taxon>
        <taxon>Ecdysozoa</taxon>
        <taxon>Arthropoda</taxon>
        <taxon>Hexapoda</taxon>
        <taxon>Insecta</taxon>
        <taxon>Pterygota</taxon>
        <taxon>Neoptera</taxon>
        <taxon>Endopterygota</taxon>
        <taxon>Lepidoptera</taxon>
        <taxon>Glossata</taxon>
        <taxon>Ditrysia</taxon>
        <taxon>Papilionoidea</taxon>
        <taxon>Pieridae</taxon>
        <taxon>Dismorphiinae</taxon>
        <taxon>Leptidea</taxon>
    </lineage>
</organism>
<gene>
    <name evidence="1" type="ORF">LSINAPIS_LOCUS13337</name>
</gene>
<evidence type="ECO:0000313" key="2">
    <source>
        <dbReference type="Proteomes" id="UP000324832"/>
    </source>
</evidence>
<proteinExistence type="predicted"/>
<dbReference type="EMBL" id="FZQP02006666">
    <property type="protein sequence ID" value="VVD03321.1"/>
    <property type="molecule type" value="Genomic_DNA"/>
</dbReference>